<dbReference type="GO" id="GO:0043161">
    <property type="term" value="P:proteasome-mediated ubiquitin-dependent protein catabolic process"/>
    <property type="evidence" value="ECO:0007669"/>
    <property type="project" value="TreeGrafter"/>
</dbReference>
<feature type="repeat" description="WD" evidence="3">
    <location>
        <begin position="550"/>
        <end position="571"/>
    </location>
</feature>
<feature type="repeat" description="WD" evidence="3">
    <location>
        <begin position="606"/>
        <end position="645"/>
    </location>
</feature>
<dbReference type="CDD" id="cd00200">
    <property type="entry name" value="WD40"/>
    <property type="match status" value="1"/>
</dbReference>
<organism evidence="6 7">
    <name type="scientific">Kwoniella dendrophila CBS 6074</name>
    <dbReference type="NCBI Taxonomy" id="1295534"/>
    <lineage>
        <taxon>Eukaryota</taxon>
        <taxon>Fungi</taxon>
        <taxon>Dikarya</taxon>
        <taxon>Basidiomycota</taxon>
        <taxon>Agaricomycotina</taxon>
        <taxon>Tremellomycetes</taxon>
        <taxon>Tremellales</taxon>
        <taxon>Cryptococcaceae</taxon>
        <taxon>Kwoniella</taxon>
    </lineage>
</organism>
<feature type="region of interest" description="Disordered" evidence="4">
    <location>
        <begin position="1067"/>
        <end position="1131"/>
    </location>
</feature>
<feature type="region of interest" description="Disordered" evidence="4">
    <location>
        <begin position="577"/>
        <end position="598"/>
    </location>
</feature>
<feature type="compositionally biased region" description="Acidic residues" evidence="4">
    <location>
        <begin position="1089"/>
        <end position="1109"/>
    </location>
</feature>
<proteinExistence type="predicted"/>
<dbReference type="SUPFAM" id="SSF50978">
    <property type="entry name" value="WD40 repeat-like"/>
    <property type="match status" value="1"/>
</dbReference>
<dbReference type="PANTHER" id="PTHR19849:SF1">
    <property type="entry name" value="F-BOX_WD REPEAT-CONTAINING PROTEIN 7"/>
    <property type="match status" value="1"/>
</dbReference>
<gene>
    <name evidence="6" type="ORF">L201_007241</name>
</gene>
<feature type="compositionally biased region" description="Acidic residues" evidence="4">
    <location>
        <begin position="1118"/>
        <end position="1131"/>
    </location>
</feature>
<feature type="compositionally biased region" description="Low complexity" evidence="4">
    <location>
        <begin position="946"/>
        <end position="960"/>
    </location>
</feature>
<feature type="region of interest" description="Disordered" evidence="4">
    <location>
        <begin position="154"/>
        <end position="250"/>
    </location>
</feature>
<dbReference type="PRINTS" id="PR00320">
    <property type="entry name" value="GPROTEINBRPT"/>
</dbReference>
<dbReference type="InterPro" id="IPR001810">
    <property type="entry name" value="F-box_dom"/>
</dbReference>
<dbReference type="Gene3D" id="2.130.10.10">
    <property type="entry name" value="YVTN repeat-like/Quinoprotein amine dehydrogenase"/>
    <property type="match status" value="1"/>
</dbReference>
<accession>A0AAX4K3Z8</accession>
<dbReference type="InterPro" id="IPR019775">
    <property type="entry name" value="WD40_repeat_CS"/>
</dbReference>
<dbReference type="PROSITE" id="PS50294">
    <property type="entry name" value="WD_REPEATS_REGION"/>
    <property type="match status" value="4"/>
</dbReference>
<dbReference type="InterPro" id="IPR015943">
    <property type="entry name" value="WD40/YVTN_repeat-like_dom_sf"/>
</dbReference>
<evidence type="ECO:0000256" key="1">
    <source>
        <dbReference type="ARBA" id="ARBA00022574"/>
    </source>
</evidence>
<dbReference type="EMBL" id="CP144107">
    <property type="protein sequence ID" value="WWC92287.1"/>
    <property type="molecule type" value="Genomic_DNA"/>
</dbReference>
<dbReference type="SMART" id="SM00256">
    <property type="entry name" value="FBOX"/>
    <property type="match status" value="1"/>
</dbReference>
<dbReference type="GO" id="GO:0043130">
    <property type="term" value="F:ubiquitin binding"/>
    <property type="evidence" value="ECO:0007669"/>
    <property type="project" value="TreeGrafter"/>
</dbReference>
<dbReference type="GO" id="GO:0010992">
    <property type="term" value="P:ubiquitin recycling"/>
    <property type="evidence" value="ECO:0007669"/>
    <property type="project" value="TreeGrafter"/>
</dbReference>
<dbReference type="Gene3D" id="1.20.1280.50">
    <property type="match status" value="1"/>
</dbReference>
<evidence type="ECO:0000313" key="7">
    <source>
        <dbReference type="Proteomes" id="UP001355207"/>
    </source>
</evidence>
<dbReference type="GO" id="GO:0005737">
    <property type="term" value="C:cytoplasm"/>
    <property type="evidence" value="ECO:0007669"/>
    <property type="project" value="TreeGrafter"/>
</dbReference>
<dbReference type="InterPro" id="IPR036047">
    <property type="entry name" value="F-box-like_dom_sf"/>
</dbReference>
<keyword evidence="7" id="KW-1185">Reference proteome</keyword>
<dbReference type="PANTHER" id="PTHR19849">
    <property type="entry name" value="PHOSPHOLIPASE A-2-ACTIVATING PROTEIN"/>
    <property type="match status" value="1"/>
</dbReference>
<feature type="region of interest" description="Disordered" evidence="4">
    <location>
        <begin position="870"/>
        <end position="1053"/>
    </location>
</feature>
<dbReference type="Pfam" id="PF12937">
    <property type="entry name" value="F-box-like"/>
    <property type="match status" value="1"/>
</dbReference>
<feature type="repeat" description="WD" evidence="3">
    <location>
        <begin position="728"/>
        <end position="766"/>
    </location>
</feature>
<dbReference type="InterPro" id="IPR036322">
    <property type="entry name" value="WD40_repeat_dom_sf"/>
</dbReference>
<feature type="region of interest" description="Disordered" evidence="4">
    <location>
        <begin position="389"/>
        <end position="417"/>
    </location>
</feature>
<feature type="compositionally biased region" description="Polar residues" evidence="4">
    <location>
        <begin position="961"/>
        <end position="995"/>
    </location>
</feature>
<dbReference type="PROSITE" id="PS50082">
    <property type="entry name" value="WD_REPEATS_2"/>
    <property type="match status" value="6"/>
</dbReference>
<name>A0AAX4K3Z8_9TREE</name>
<dbReference type="SMART" id="SM00320">
    <property type="entry name" value="WD40"/>
    <property type="match status" value="8"/>
</dbReference>
<dbReference type="RefSeq" id="XP_066079049.1">
    <property type="nucleotide sequence ID" value="XM_066222952.1"/>
</dbReference>
<dbReference type="PROSITE" id="PS50181">
    <property type="entry name" value="FBOX"/>
    <property type="match status" value="1"/>
</dbReference>
<dbReference type="GO" id="GO:0005634">
    <property type="term" value="C:nucleus"/>
    <property type="evidence" value="ECO:0007669"/>
    <property type="project" value="TreeGrafter"/>
</dbReference>
<dbReference type="Pfam" id="PF00400">
    <property type="entry name" value="WD40"/>
    <property type="match status" value="7"/>
</dbReference>
<evidence type="ECO:0000256" key="3">
    <source>
        <dbReference type="PROSITE-ProRule" id="PRU00221"/>
    </source>
</evidence>
<dbReference type="InterPro" id="IPR001680">
    <property type="entry name" value="WD40_rpt"/>
</dbReference>
<dbReference type="Proteomes" id="UP001355207">
    <property type="component" value="Chromosome 10"/>
</dbReference>
<dbReference type="SUPFAM" id="SSF81383">
    <property type="entry name" value="F-box domain"/>
    <property type="match status" value="1"/>
</dbReference>
<feature type="repeat" description="WD" evidence="3">
    <location>
        <begin position="486"/>
        <end position="525"/>
    </location>
</feature>
<dbReference type="InterPro" id="IPR020472">
    <property type="entry name" value="WD40_PAC1"/>
</dbReference>
<feature type="repeat" description="WD" evidence="3">
    <location>
        <begin position="646"/>
        <end position="687"/>
    </location>
</feature>
<feature type="compositionally biased region" description="Low complexity" evidence="4">
    <location>
        <begin position="234"/>
        <end position="246"/>
    </location>
</feature>
<dbReference type="PROSITE" id="PS00678">
    <property type="entry name" value="WD_REPEATS_1"/>
    <property type="match status" value="3"/>
</dbReference>
<keyword evidence="1 3" id="KW-0853">WD repeat</keyword>
<evidence type="ECO:0000256" key="2">
    <source>
        <dbReference type="ARBA" id="ARBA00022737"/>
    </source>
</evidence>
<dbReference type="GeneID" id="91097910"/>
<keyword evidence="2" id="KW-0677">Repeat</keyword>
<feature type="compositionally biased region" description="Low complexity" evidence="4">
    <location>
        <begin position="1042"/>
        <end position="1053"/>
    </location>
</feature>
<feature type="domain" description="F-box" evidence="5">
    <location>
        <begin position="304"/>
        <end position="351"/>
    </location>
</feature>
<evidence type="ECO:0000256" key="4">
    <source>
        <dbReference type="SAM" id="MobiDB-lite"/>
    </source>
</evidence>
<feature type="compositionally biased region" description="Basic and acidic residues" evidence="4">
    <location>
        <begin position="389"/>
        <end position="402"/>
    </location>
</feature>
<reference evidence="6 7" key="1">
    <citation type="submission" date="2024-01" db="EMBL/GenBank/DDBJ databases">
        <title>Comparative genomics of Cryptococcus and Kwoniella reveals pathogenesis evolution and contrasting modes of karyotype evolution via chromosome fusion or intercentromeric recombination.</title>
        <authorList>
            <person name="Coelho M.A."/>
            <person name="David-Palma M."/>
            <person name="Shea T."/>
            <person name="Bowers K."/>
            <person name="McGinley-Smith S."/>
            <person name="Mohammad A.W."/>
            <person name="Gnirke A."/>
            <person name="Yurkov A.M."/>
            <person name="Nowrousian M."/>
            <person name="Sun S."/>
            <person name="Cuomo C.A."/>
            <person name="Heitman J."/>
        </authorList>
    </citation>
    <scope>NUCLEOTIDE SEQUENCE [LARGE SCALE GENOMIC DNA]</scope>
    <source>
        <strain evidence="6 7">CBS 6074</strain>
    </source>
</reference>
<evidence type="ECO:0000259" key="5">
    <source>
        <dbReference type="PROSITE" id="PS50181"/>
    </source>
</evidence>
<feature type="compositionally biased region" description="Basic and acidic residues" evidence="4">
    <location>
        <begin position="171"/>
        <end position="181"/>
    </location>
</feature>
<protein>
    <recommendedName>
        <fullName evidence="5">F-box domain-containing protein</fullName>
    </recommendedName>
</protein>
<feature type="compositionally biased region" description="Polar residues" evidence="4">
    <location>
        <begin position="898"/>
        <end position="912"/>
    </location>
</feature>
<evidence type="ECO:0000313" key="6">
    <source>
        <dbReference type="EMBL" id="WWC92287.1"/>
    </source>
</evidence>
<sequence length="1131" mass="125728">MEYDEPRTASSRGLTTAGLAWQNGIPTLRMEDAVVETVVTHTTRTTTSFAPIVLPRIPSPETLGLPTHLKHDQYPLAGQPAPPEMQFFTLNLGGRRVVVQDESAMTSSTDGSLRSSGPGWTKTLITSTYDSPAANKLSQIPDEKMGFLQALNKSKGKEVRKRPHSFSRPGSRQEEGLKVETHVPPISATEQLIVRQRSPPRKKIRGMEELSIHPQTGNSSLLSPLPSPEQEAGPSTPISTTSPSTPNLGSGAEVAALLSLPSLVSQFDQLPDRLQQHFLMHLLRRSRMPTIQRVSTFASIALKRDFIALLPHEVAVQILRKVDRASLAVSSRVCRKWRRMIDTERVVWRQRLIDDDLWYGQGVEEAEERKILDRYETLDWKAERDAQTFGLREDTPSDDERMLSATNPSRLSHEQERSTPLKHVYRRRYQNQKSWLHTRPEHTSFSGHGTNVVTCLQFDDDKIISASDDHSINVYETMGGHLRQRLDGHEGGVWTLEYKGDTMVSGSTDRTVRIWDLDEMKQVHVFNGHTSTVRCLQIVEPVWNEKDKEFQPPYPMIVTGSRDATLRVWRLPEKDDQPYIGASPSGNHEDENAPPPDENPYHLHLLEGHTQAVRALATHGKICVSGSYDMTVRVWDIVKGTCIHVLTGHEAKVYSIVYDQYRNRCASGSMDNTVKVWDVTTGECLHTLTGHTSLVGLLGISPNYLVSAAADASLRVWNPETLEVRHVLASHGGAITCFQHDETKVVSGSDGALKLWDIKTGTYIRDLVVGISSVWQVAFNGNLLVAASNRGGQTVFDVFNFAPTTSNSPFPEGIDDDNLDLLRTPEWQKHLRIGNNRNRRKTVKRIADDYHNQGEVIEVDSEDDEMRIISPTISRSHRGHRSNISNTPSERWAEGMNLPSNAFNSGSGSSPSRKAHFGGSGTGSRRSNRIAGRNSLPSNFDPLPIPSINIDPSSSSNTSTQRNQPPAFSSTHISFTASPTHQRFQTQEQQNPFNTSRSSSSKAEGSRTRLRKLRSNREREDGSPTPRSSRGLIGMGIGGIGHIHSGQSSSSRNNRMIASTANAIVGSGSRSSFAPIFDDEGVLERNAEEGEDEEGKELEHDELDEEEDEQLHSGQVDSEGEGEDGWEQPML</sequence>
<dbReference type="AlphaFoldDB" id="A0AAX4K3Z8"/>
<feature type="repeat" description="WD" evidence="3">
    <location>
        <begin position="688"/>
        <end position="727"/>
    </location>
</feature>